<dbReference type="Proteomes" id="UP000663801">
    <property type="component" value="Unassembled WGS sequence"/>
</dbReference>
<comment type="cofactor">
    <cofactor evidence="2">
        <name>Zn(2+)</name>
        <dbReference type="ChEBI" id="CHEBI:29105"/>
    </cofactor>
    <text evidence="2">Binds 1 zinc ion per subunit.</text>
</comment>
<protein>
    <recommendedName>
        <fullName evidence="2">Mycothiol S-conjugate amidase</fullName>
        <ecNumber evidence="2">3.5.1.115</ecNumber>
    </recommendedName>
</protein>
<dbReference type="HAMAP" id="MF_01482">
    <property type="entry name" value="Mca"/>
    <property type="match status" value="1"/>
</dbReference>
<proteinExistence type="inferred from homology"/>
<dbReference type="Gene3D" id="3.40.50.10320">
    <property type="entry name" value="LmbE-like"/>
    <property type="match status" value="1"/>
</dbReference>
<evidence type="ECO:0000256" key="3">
    <source>
        <dbReference type="SAM" id="MobiDB-lite"/>
    </source>
</evidence>
<dbReference type="EMBL" id="JAERWL010000009">
    <property type="protein sequence ID" value="MBM9476884.1"/>
    <property type="molecule type" value="Genomic_DNA"/>
</dbReference>
<dbReference type="Pfam" id="PF02585">
    <property type="entry name" value="PIG-L"/>
    <property type="match status" value="1"/>
</dbReference>
<keyword evidence="2" id="KW-0378">Hydrolase</keyword>
<feature type="region of interest" description="Disordered" evidence="3">
    <location>
        <begin position="1"/>
        <end position="57"/>
    </location>
</feature>
<dbReference type="InterPro" id="IPR003737">
    <property type="entry name" value="GlcNAc_PI_deacetylase-related"/>
</dbReference>
<dbReference type="EC" id="3.5.1.115" evidence="2"/>
<reference evidence="4" key="1">
    <citation type="submission" date="2021-01" db="EMBL/GenBank/DDBJ databases">
        <title>KCTC 19127 draft genome.</title>
        <authorList>
            <person name="An D."/>
        </authorList>
    </citation>
    <scope>NUCLEOTIDE SEQUENCE</scope>
    <source>
        <strain evidence="4">KCTC 19127</strain>
    </source>
</reference>
<sequence>MRTVAEQVPPAGPAVRHSRRTPVSQTSSLTDEVGSTAVDRTGEQAIAGAPQPSTDLSDAAAQRRVAAAQAPLRLMAVHAHPDDESSKGAATLAKYADDGVGVVVVSCTGGERGDILNPRFDQAGIDIPALRLTEMAAAAEILGVAHEWLGFEDSGYHEGDPATWDLPAGCFGALDPAVETEALVRLVRHYRPQVMTTYDENGGYPHPDHIRCHVVSMAAFEAAGDPSAFPDAGEPWQPSKLYYNVGFSKKRMLAINEAVKEATGEGPFDEWLERFAKNDRPDPSARMTTQVPVADFFAARDAALRAHATQIDPDSHWFAVPREVEARVWGTDDYELARALVEAPLPETDLFAGIRP</sequence>
<comment type="function">
    <text evidence="2">A mycothiol (MSH, N-acetylcysteinyl-glucosaminyl-inositol) S-conjugate amidase, it recycles conjugated MSH to the N-acetyl cysteine conjugate (AcCys S-conjugate, a mercapturic acid) and the MSH precursor. Involved in MSH-dependent detoxification of a number of alkylating agents and antibiotics.</text>
</comment>
<feature type="binding site" evidence="2">
    <location>
        <position position="83"/>
    </location>
    <ligand>
        <name>Zn(2+)</name>
        <dbReference type="ChEBI" id="CHEBI:29105"/>
    </ligand>
</feature>
<evidence type="ECO:0000313" key="5">
    <source>
        <dbReference type="Proteomes" id="UP000663801"/>
    </source>
</evidence>
<keyword evidence="2" id="KW-0479">Metal-binding</keyword>
<keyword evidence="1 2" id="KW-0862">Zinc</keyword>
<evidence type="ECO:0000256" key="1">
    <source>
        <dbReference type="ARBA" id="ARBA00022833"/>
    </source>
</evidence>
<organism evidence="4 5">
    <name type="scientific">Nakamurella flavida</name>
    <dbReference type="NCBI Taxonomy" id="363630"/>
    <lineage>
        <taxon>Bacteria</taxon>
        <taxon>Bacillati</taxon>
        <taxon>Actinomycetota</taxon>
        <taxon>Actinomycetes</taxon>
        <taxon>Nakamurellales</taxon>
        <taxon>Nakamurellaceae</taxon>
        <taxon>Nakamurella</taxon>
    </lineage>
</organism>
<gene>
    <name evidence="2 4" type="primary">mca</name>
    <name evidence="4" type="ORF">JL107_10540</name>
</gene>
<accession>A0A938YPA2</accession>
<dbReference type="GO" id="GO:0010127">
    <property type="term" value="P:mycothiol-dependent detoxification"/>
    <property type="evidence" value="ECO:0007669"/>
    <property type="project" value="UniProtKB-UniRule"/>
</dbReference>
<dbReference type="PANTHER" id="PTHR12993">
    <property type="entry name" value="N-ACETYLGLUCOSAMINYL-PHOSPHATIDYLINOSITOL DE-N-ACETYLASE-RELATED"/>
    <property type="match status" value="1"/>
</dbReference>
<dbReference type="InterPro" id="IPR017811">
    <property type="entry name" value="Mca"/>
</dbReference>
<dbReference type="GO" id="GO:0008270">
    <property type="term" value="F:zinc ion binding"/>
    <property type="evidence" value="ECO:0007669"/>
    <property type="project" value="UniProtKB-UniRule"/>
</dbReference>
<dbReference type="SUPFAM" id="SSF102588">
    <property type="entry name" value="LmbE-like"/>
    <property type="match status" value="1"/>
</dbReference>
<feature type="binding site" evidence="2">
    <location>
        <position position="209"/>
    </location>
    <ligand>
        <name>Zn(2+)</name>
        <dbReference type="ChEBI" id="CHEBI:29105"/>
    </ligand>
</feature>
<dbReference type="PANTHER" id="PTHR12993:SF11">
    <property type="entry name" value="N-ACETYLGLUCOSAMINYL-PHOSPHATIDYLINOSITOL DE-N-ACETYLASE"/>
    <property type="match status" value="1"/>
</dbReference>
<name>A0A938YPA2_9ACTN</name>
<comment type="caution">
    <text evidence="4">The sequence shown here is derived from an EMBL/GenBank/DDBJ whole genome shotgun (WGS) entry which is preliminary data.</text>
</comment>
<dbReference type="InterPro" id="IPR024078">
    <property type="entry name" value="LmbE-like_dom_sf"/>
</dbReference>
<comment type="similarity">
    <text evidence="2">Belongs to the MshB deacetylase family. Mca subfamily.</text>
</comment>
<comment type="subunit">
    <text evidence="2">Monomer.</text>
</comment>
<comment type="catalytic activity">
    <reaction evidence="2">
        <text>mycothiol S-conjugate + H2O = an N-acetyl-L-cysteine-S-conjugate + 1D-myo-inositol 2-amino-2-deoxy-alpha-D-glucopyranoside</text>
        <dbReference type="Rhea" id="RHEA:36543"/>
        <dbReference type="ChEBI" id="CHEBI:15377"/>
        <dbReference type="ChEBI" id="CHEBI:58718"/>
        <dbReference type="ChEBI" id="CHEBI:58886"/>
        <dbReference type="ChEBI" id="CHEBI:59633"/>
        <dbReference type="EC" id="3.5.1.115"/>
    </reaction>
</comment>
<dbReference type="NCBIfam" id="TIGR03446">
    <property type="entry name" value="mycothiol_Mca"/>
    <property type="match status" value="1"/>
</dbReference>
<dbReference type="GO" id="GO:0010126">
    <property type="term" value="P:mycothiol metabolic process"/>
    <property type="evidence" value="ECO:0007669"/>
    <property type="project" value="UniProtKB-UniRule"/>
</dbReference>
<dbReference type="AlphaFoldDB" id="A0A938YPA2"/>
<evidence type="ECO:0000256" key="2">
    <source>
        <dbReference type="HAMAP-Rule" id="MF_01482"/>
    </source>
</evidence>
<feature type="binding site" evidence="2">
    <location>
        <position position="80"/>
    </location>
    <ligand>
        <name>Zn(2+)</name>
        <dbReference type="ChEBI" id="CHEBI:29105"/>
    </ligand>
</feature>
<evidence type="ECO:0000313" key="4">
    <source>
        <dbReference type="EMBL" id="MBM9476884.1"/>
    </source>
</evidence>
<keyword evidence="5" id="KW-1185">Reference proteome</keyword>
<feature type="compositionally biased region" description="Polar residues" evidence="3">
    <location>
        <begin position="21"/>
        <end position="30"/>
    </location>
</feature>
<dbReference type="GO" id="GO:0016811">
    <property type="term" value="F:hydrolase activity, acting on carbon-nitrogen (but not peptide) bonds, in linear amides"/>
    <property type="evidence" value="ECO:0007669"/>
    <property type="project" value="TreeGrafter"/>
</dbReference>